<evidence type="ECO:0000256" key="4">
    <source>
        <dbReference type="ARBA" id="ARBA00022989"/>
    </source>
</evidence>
<accession>A0A382G6I2</accession>
<feature type="non-terminal residue" evidence="8">
    <location>
        <position position="1"/>
    </location>
</feature>
<gene>
    <name evidence="8" type="ORF">METZ01_LOCUS223373</name>
</gene>
<evidence type="ECO:0000259" key="7">
    <source>
        <dbReference type="SMART" id="SM00244"/>
    </source>
</evidence>
<protein>
    <recommendedName>
        <fullName evidence="7">Band 7 domain-containing protein</fullName>
    </recommendedName>
</protein>
<evidence type="ECO:0000256" key="1">
    <source>
        <dbReference type="ARBA" id="ARBA00004370"/>
    </source>
</evidence>
<dbReference type="InterPro" id="IPR001107">
    <property type="entry name" value="Band_7"/>
</dbReference>
<feature type="domain" description="Band 7" evidence="7">
    <location>
        <begin position="73"/>
        <end position="233"/>
    </location>
</feature>
<dbReference type="PRINTS" id="PR00721">
    <property type="entry name" value="STOMATIN"/>
</dbReference>
<dbReference type="Gene3D" id="3.30.479.30">
    <property type="entry name" value="Band 7 domain"/>
    <property type="match status" value="1"/>
</dbReference>
<dbReference type="SUPFAM" id="SSF117892">
    <property type="entry name" value="Band 7/SPFH domain"/>
    <property type="match status" value="1"/>
</dbReference>
<comment type="similarity">
    <text evidence="2">Belongs to the band 7/mec-2 family. HflK subfamily.</text>
</comment>
<evidence type="ECO:0000256" key="5">
    <source>
        <dbReference type="ARBA" id="ARBA00023136"/>
    </source>
</evidence>
<dbReference type="CDD" id="cd03404">
    <property type="entry name" value="SPFH_HflK"/>
    <property type="match status" value="1"/>
</dbReference>
<evidence type="ECO:0000313" key="8">
    <source>
        <dbReference type="EMBL" id="SVB70519.1"/>
    </source>
</evidence>
<dbReference type="InterPro" id="IPR050710">
    <property type="entry name" value="Band7/mec-2_domain"/>
</dbReference>
<sequence>VNRDNQRNQDPWGRKDQEDISFDDLVKKFSLLFGGKGQGSGANGSSGDGGFNFPTKKTLLYILFGFLVFYGWMCVYVLDSPERAVILRFGEYHTETGEGLNFMLAGIDEKYQENVAITRRHSQTANMLTKDENLVDVTVSVQYRIKNLKDFVLNVRDPESSLREATESALRHVVGDNTLEETLTIGRERIAQDVNSRLQSYIDLYQTGLVVQQVNIEKTDPPSAVKEAFDDVVAAREDKVKLQNEAERYGLSIVPEARGQAYARIKAAEAYREEVVANAEGEAARFDKLLIEYKKAPKVTRDRLYIDAMQSLYSNSSKVMVDVEGGNNLMYLPLDKILEQKKSQEDKE</sequence>
<evidence type="ECO:0000256" key="6">
    <source>
        <dbReference type="SAM" id="Phobius"/>
    </source>
</evidence>
<dbReference type="InterPro" id="IPR010201">
    <property type="entry name" value="HflK"/>
</dbReference>
<evidence type="ECO:0000256" key="2">
    <source>
        <dbReference type="ARBA" id="ARBA00006971"/>
    </source>
</evidence>
<proteinExistence type="inferred from homology"/>
<organism evidence="8">
    <name type="scientific">marine metagenome</name>
    <dbReference type="NCBI Taxonomy" id="408172"/>
    <lineage>
        <taxon>unclassified sequences</taxon>
        <taxon>metagenomes</taxon>
        <taxon>ecological metagenomes</taxon>
    </lineage>
</organism>
<feature type="transmembrane region" description="Helical" evidence="6">
    <location>
        <begin position="59"/>
        <end position="78"/>
    </location>
</feature>
<dbReference type="InterPro" id="IPR001972">
    <property type="entry name" value="Stomatin_HflK_fam"/>
</dbReference>
<comment type="subcellular location">
    <subcellularLocation>
        <location evidence="1">Membrane</location>
    </subcellularLocation>
</comment>
<reference evidence="8" key="1">
    <citation type="submission" date="2018-05" db="EMBL/GenBank/DDBJ databases">
        <authorList>
            <person name="Lanie J.A."/>
            <person name="Ng W.-L."/>
            <person name="Kazmierczak K.M."/>
            <person name="Andrzejewski T.M."/>
            <person name="Davidsen T.M."/>
            <person name="Wayne K.J."/>
            <person name="Tettelin H."/>
            <person name="Glass J.I."/>
            <person name="Rusch D."/>
            <person name="Podicherti R."/>
            <person name="Tsui H.-C.T."/>
            <person name="Winkler M.E."/>
        </authorList>
    </citation>
    <scope>NUCLEOTIDE SEQUENCE</scope>
</reference>
<keyword evidence="5 6" id="KW-0472">Membrane</keyword>
<dbReference type="SMART" id="SM00244">
    <property type="entry name" value="PHB"/>
    <property type="match status" value="1"/>
</dbReference>
<dbReference type="PANTHER" id="PTHR43327:SF2">
    <property type="entry name" value="MODULATOR OF FTSH PROTEASE HFLK"/>
    <property type="match status" value="1"/>
</dbReference>
<dbReference type="EMBL" id="UINC01053693">
    <property type="protein sequence ID" value="SVB70519.1"/>
    <property type="molecule type" value="Genomic_DNA"/>
</dbReference>
<dbReference type="NCBIfam" id="TIGR01933">
    <property type="entry name" value="hflK"/>
    <property type="match status" value="1"/>
</dbReference>
<dbReference type="AlphaFoldDB" id="A0A382G6I2"/>
<dbReference type="InterPro" id="IPR036013">
    <property type="entry name" value="Band_7/SPFH_dom_sf"/>
</dbReference>
<name>A0A382G6I2_9ZZZZ</name>
<dbReference type="PANTHER" id="PTHR43327">
    <property type="entry name" value="STOMATIN-LIKE PROTEIN 2, MITOCHONDRIAL"/>
    <property type="match status" value="1"/>
</dbReference>
<dbReference type="GO" id="GO:0016020">
    <property type="term" value="C:membrane"/>
    <property type="evidence" value="ECO:0007669"/>
    <property type="project" value="UniProtKB-SubCell"/>
</dbReference>
<dbReference type="Pfam" id="PF01145">
    <property type="entry name" value="Band_7"/>
    <property type="match status" value="1"/>
</dbReference>
<evidence type="ECO:0000256" key="3">
    <source>
        <dbReference type="ARBA" id="ARBA00022692"/>
    </source>
</evidence>
<keyword evidence="3 6" id="KW-0812">Transmembrane</keyword>
<keyword evidence="4 6" id="KW-1133">Transmembrane helix</keyword>